<dbReference type="GO" id="GO:0005524">
    <property type="term" value="F:ATP binding"/>
    <property type="evidence" value="ECO:0007669"/>
    <property type="project" value="UniProtKB-UniRule"/>
</dbReference>
<evidence type="ECO:0000256" key="1">
    <source>
        <dbReference type="ARBA" id="ARBA00022527"/>
    </source>
</evidence>
<dbReference type="GeneID" id="39874654"/>
<accession>A0A2H6KD29</accession>
<proteinExistence type="predicted"/>
<dbReference type="CDD" id="cd05117">
    <property type="entry name" value="STKc_CAMK"/>
    <property type="match status" value="1"/>
</dbReference>
<feature type="binding site" evidence="6">
    <location>
        <position position="185"/>
    </location>
    <ligand>
        <name>ATP</name>
        <dbReference type="ChEBI" id="CHEBI:30616"/>
    </ligand>
</feature>
<evidence type="ECO:0000259" key="8">
    <source>
        <dbReference type="PROSITE" id="PS50011"/>
    </source>
</evidence>
<evidence type="ECO:0000313" key="9">
    <source>
        <dbReference type="EMBL" id="GBE60884.1"/>
    </source>
</evidence>
<dbReference type="PANTHER" id="PTHR24349">
    <property type="entry name" value="SERINE/THREONINE-PROTEIN KINASE"/>
    <property type="match status" value="1"/>
</dbReference>
<dbReference type="VEuPathDB" id="PiroplasmaDB:BOVATA_023770"/>
<organism evidence="9 10">
    <name type="scientific">Babesia ovata</name>
    <dbReference type="NCBI Taxonomy" id="189622"/>
    <lineage>
        <taxon>Eukaryota</taxon>
        <taxon>Sar</taxon>
        <taxon>Alveolata</taxon>
        <taxon>Apicomplexa</taxon>
        <taxon>Aconoidasida</taxon>
        <taxon>Piroplasmida</taxon>
        <taxon>Babesiidae</taxon>
        <taxon>Babesia</taxon>
    </lineage>
</organism>
<evidence type="ECO:0000256" key="5">
    <source>
        <dbReference type="ARBA" id="ARBA00022840"/>
    </source>
</evidence>
<feature type="region of interest" description="Disordered" evidence="7">
    <location>
        <begin position="63"/>
        <end position="97"/>
    </location>
</feature>
<dbReference type="InterPro" id="IPR011992">
    <property type="entry name" value="EF-hand-dom_pair"/>
</dbReference>
<evidence type="ECO:0000256" key="7">
    <source>
        <dbReference type="SAM" id="MobiDB-lite"/>
    </source>
</evidence>
<sequence>MGNCCVRNSVRTGQHVTTPRLHGDFLGRATKQSGEDDEGSTYIAPDICDVFFRGLKRPVCVLNSAKDGHSGTESESQRGSSEIQMESSPSFTDELSTGLYIPPSHGDSIAQASPEHGDIDLMRNLGDYPRITDFVLTRDLWRSRILNNYKVTARYNVTPATIGFGVGGSVREVFDRKSQHTYAMKTLRTFLPSRSTIVSAINEIAIYTQLDHPHIAFLHEAYEDVGVCHLIMEHCTGGELYDRLDSYKRFAEGYTKRLTVQMLLAINYLHTNGICHRDLKLENWVFASSDLGAPLKMVDFGFSRLFQQGVPMGGTHGTVYYVDPEVIDGCYNEKCDVWSTGVIVYMLLSGSPPFNGDGDKEILWKIKKGALKFDGARWSQVSEQAKEFIRYLLNRNGKERASAYEALNHPWLNEEVQKFDASIVTPDVLRHMVDFSKKTPLHRALVALCVLEADRNANLEIYRIFFAINTSRSGAITLNEFTEAMRKHLDMDGNEAAAVFDIIAFRDMELLAQVYYKLEALGNGRIDVNAFVACMGEHFSGTPVASIFDDTDVEQRGVIEFAQLQNCLVSVH</sequence>
<dbReference type="InterPro" id="IPR000719">
    <property type="entry name" value="Prot_kinase_dom"/>
</dbReference>
<reference evidence="9 10" key="1">
    <citation type="journal article" date="2017" name="BMC Genomics">
        <title>Whole-genome assembly of Babesia ovata and comparative genomics between closely related pathogens.</title>
        <authorList>
            <person name="Yamagishi J."/>
            <person name="Asada M."/>
            <person name="Hakimi H."/>
            <person name="Tanaka T.Q."/>
            <person name="Sugimoto C."/>
            <person name="Kawazu S."/>
        </authorList>
    </citation>
    <scope>NUCLEOTIDE SEQUENCE [LARGE SCALE GENOMIC DNA]</scope>
    <source>
        <strain evidence="9 10">Miyake</strain>
    </source>
</reference>
<dbReference type="SMART" id="SM00220">
    <property type="entry name" value="S_TKc"/>
    <property type="match status" value="1"/>
</dbReference>
<feature type="domain" description="Protein kinase" evidence="8">
    <location>
        <begin position="156"/>
        <end position="412"/>
    </location>
</feature>
<dbReference type="RefSeq" id="XP_028867127.1">
    <property type="nucleotide sequence ID" value="XM_029011294.1"/>
</dbReference>
<dbReference type="Gene3D" id="3.30.200.20">
    <property type="entry name" value="Phosphorylase Kinase, domain 1"/>
    <property type="match status" value="1"/>
</dbReference>
<evidence type="ECO:0000256" key="6">
    <source>
        <dbReference type="PROSITE-ProRule" id="PRU10141"/>
    </source>
</evidence>
<dbReference type="SUPFAM" id="SSF56112">
    <property type="entry name" value="Protein kinase-like (PK-like)"/>
    <property type="match status" value="1"/>
</dbReference>
<dbReference type="SUPFAM" id="SSF47473">
    <property type="entry name" value="EF-hand"/>
    <property type="match status" value="1"/>
</dbReference>
<dbReference type="InterPro" id="IPR011009">
    <property type="entry name" value="Kinase-like_dom_sf"/>
</dbReference>
<dbReference type="Proteomes" id="UP000236319">
    <property type="component" value="Unassembled WGS sequence"/>
</dbReference>
<protein>
    <submittedName>
        <fullName evidence="9">Calcium-dependent kinase</fullName>
    </submittedName>
</protein>
<feature type="compositionally biased region" description="Polar residues" evidence="7">
    <location>
        <begin position="77"/>
        <end position="95"/>
    </location>
</feature>
<keyword evidence="1" id="KW-0723">Serine/threonine-protein kinase</keyword>
<dbReference type="Gene3D" id="1.10.238.10">
    <property type="entry name" value="EF-hand"/>
    <property type="match status" value="1"/>
</dbReference>
<dbReference type="AlphaFoldDB" id="A0A2H6KD29"/>
<evidence type="ECO:0000256" key="2">
    <source>
        <dbReference type="ARBA" id="ARBA00022679"/>
    </source>
</evidence>
<dbReference type="OrthoDB" id="40902at2759"/>
<keyword evidence="5 6" id="KW-0067">ATP-binding</keyword>
<evidence type="ECO:0000256" key="4">
    <source>
        <dbReference type="ARBA" id="ARBA00022777"/>
    </source>
</evidence>
<dbReference type="Pfam" id="PF00069">
    <property type="entry name" value="Pkinase"/>
    <property type="match status" value="1"/>
</dbReference>
<keyword evidence="3 6" id="KW-0547">Nucleotide-binding</keyword>
<dbReference type="EMBL" id="BDSA01000002">
    <property type="protein sequence ID" value="GBE60884.1"/>
    <property type="molecule type" value="Genomic_DNA"/>
</dbReference>
<keyword evidence="4 9" id="KW-0418">Kinase</keyword>
<dbReference type="Gene3D" id="1.10.510.10">
    <property type="entry name" value="Transferase(Phosphotransferase) domain 1"/>
    <property type="match status" value="1"/>
</dbReference>
<dbReference type="InterPro" id="IPR017441">
    <property type="entry name" value="Protein_kinase_ATP_BS"/>
</dbReference>
<gene>
    <name evidence="9" type="ORF">BOVATA_023770</name>
</gene>
<keyword evidence="2" id="KW-0808">Transferase</keyword>
<comment type="caution">
    <text evidence="9">The sequence shown here is derived from an EMBL/GenBank/DDBJ whole genome shotgun (WGS) entry which is preliminary data.</text>
</comment>
<keyword evidence="10" id="KW-1185">Reference proteome</keyword>
<dbReference type="PROSITE" id="PS50011">
    <property type="entry name" value="PROTEIN_KINASE_DOM"/>
    <property type="match status" value="1"/>
</dbReference>
<dbReference type="InterPro" id="IPR050205">
    <property type="entry name" value="CDPK_Ser/Thr_kinases"/>
</dbReference>
<dbReference type="GO" id="GO:0004674">
    <property type="term" value="F:protein serine/threonine kinase activity"/>
    <property type="evidence" value="ECO:0007669"/>
    <property type="project" value="UniProtKB-KW"/>
</dbReference>
<name>A0A2H6KD29_9APIC</name>
<dbReference type="PROSITE" id="PS00107">
    <property type="entry name" value="PROTEIN_KINASE_ATP"/>
    <property type="match status" value="1"/>
</dbReference>
<evidence type="ECO:0000313" key="10">
    <source>
        <dbReference type="Proteomes" id="UP000236319"/>
    </source>
</evidence>
<feature type="compositionally biased region" description="Basic and acidic residues" evidence="7">
    <location>
        <begin position="66"/>
        <end position="76"/>
    </location>
</feature>
<evidence type="ECO:0000256" key="3">
    <source>
        <dbReference type="ARBA" id="ARBA00022741"/>
    </source>
</evidence>